<feature type="transmembrane region" description="Helical" evidence="7">
    <location>
        <begin position="12"/>
        <end position="33"/>
    </location>
</feature>
<dbReference type="PANTHER" id="PTHR43663">
    <property type="entry name" value="CHROMATE TRANSPORT PROTEIN-RELATED"/>
    <property type="match status" value="1"/>
</dbReference>
<evidence type="ECO:0000256" key="4">
    <source>
        <dbReference type="ARBA" id="ARBA00022692"/>
    </source>
</evidence>
<proteinExistence type="inferred from homology"/>
<evidence type="ECO:0000256" key="2">
    <source>
        <dbReference type="ARBA" id="ARBA00005262"/>
    </source>
</evidence>
<dbReference type="Proteomes" id="UP000474718">
    <property type="component" value="Unassembled WGS sequence"/>
</dbReference>
<keyword evidence="3" id="KW-1003">Cell membrane</keyword>
<keyword evidence="4 7" id="KW-0812">Transmembrane</keyword>
<name>A0ABW9WX94_9FIRM</name>
<keyword evidence="9" id="KW-1185">Reference proteome</keyword>
<evidence type="ECO:0000256" key="7">
    <source>
        <dbReference type="SAM" id="Phobius"/>
    </source>
</evidence>
<protein>
    <submittedName>
        <fullName evidence="8">Chromate transporter</fullName>
    </submittedName>
</protein>
<dbReference type="InterPro" id="IPR052518">
    <property type="entry name" value="CHR_Transporter"/>
</dbReference>
<evidence type="ECO:0000313" key="8">
    <source>
        <dbReference type="EMBL" id="MZL69638.1"/>
    </source>
</evidence>
<accession>A0ABW9WX94</accession>
<evidence type="ECO:0000256" key="6">
    <source>
        <dbReference type="ARBA" id="ARBA00023136"/>
    </source>
</evidence>
<dbReference type="Pfam" id="PF02417">
    <property type="entry name" value="Chromate_transp"/>
    <property type="match status" value="1"/>
</dbReference>
<gene>
    <name evidence="8" type="ORF">GT747_07700</name>
</gene>
<dbReference type="EMBL" id="WWVX01000004">
    <property type="protein sequence ID" value="MZL69638.1"/>
    <property type="molecule type" value="Genomic_DNA"/>
</dbReference>
<organism evidence="8 9">
    <name type="scientific">Bittarella massiliensis</name>
    <name type="common">ex Durand et al. 2017</name>
    <dbReference type="NCBI Taxonomy" id="1720313"/>
    <lineage>
        <taxon>Bacteria</taxon>
        <taxon>Bacillati</taxon>
        <taxon>Bacillota</taxon>
        <taxon>Clostridia</taxon>
        <taxon>Eubacteriales</taxon>
        <taxon>Oscillospiraceae</taxon>
        <taxon>Bittarella (ex Durand et al. 2017)</taxon>
    </lineage>
</organism>
<evidence type="ECO:0000256" key="3">
    <source>
        <dbReference type="ARBA" id="ARBA00022475"/>
    </source>
</evidence>
<dbReference type="PANTHER" id="PTHR43663:SF1">
    <property type="entry name" value="CHROMATE TRANSPORTER"/>
    <property type="match status" value="1"/>
</dbReference>
<comment type="caution">
    <text evidence="8">The sequence shown here is derived from an EMBL/GenBank/DDBJ whole genome shotgun (WGS) entry which is preliminary data.</text>
</comment>
<evidence type="ECO:0000313" key="9">
    <source>
        <dbReference type="Proteomes" id="UP000474718"/>
    </source>
</evidence>
<reference evidence="8 9" key="1">
    <citation type="journal article" date="2019" name="Nat. Med.">
        <title>A library of human gut bacterial isolates paired with longitudinal multiomics data enables mechanistic microbiome research.</title>
        <authorList>
            <person name="Poyet M."/>
            <person name="Groussin M."/>
            <person name="Gibbons S.M."/>
            <person name="Avila-Pacheco J."/>
            <person name="Jiang X."/>
            <person name="Kearney S.M."/>
            <person name="Perrotta A.R."/>
            <person name="Berdy B."/>
            <person name="Zhao S."/>
            <person name="Lieberman T.D."/>
            <person name="Swanson P.K."/>
            <person name="Smith M."/>
            <person name="Roesemann S."/>
            <person name="Alexander J.E."/>
            <person name="Rich S.A."/>
            <person name="Livny J."/>
            <person name="Vlamakis H."/>
            <person name="Clish C."/>
            <person name="Bullock K."/>
            <person name="Deik A."/>
            <person name="Scott J."/>
            <person name="Pierce K.A."/>
            <person name="Xavier R.J."/>
            <person name="Alm E.J."/>
        </authorList>
    </citation>
    <scope>NUCLEOTIDE SEQUENCE [LARGE SCALE GENOMIC DNA]</scope>
    <source>
        <strain evidence="8 9">BIOML-A2</strain>
    </source>
</reference>
<comment type="similarity">
    <text evidence="2">Belongs to the chromate ion transporter (CHR) (TC 2.A.51) family.</text>
</comment>
<evidence type="ECO:0000256" key="1">
    <source>
        <dbReference type="ARBA" id="ARBA00004651"/>
    </source>
</evidence>
<dbReference type="InterPro" id="IPR003370">
    <property type="entry name" value="Chromate_transpt"/>
</dbReference>
<keyword evidence="6 7" id="KW-0472">Membrane</keyword>
<feature type="transmembrane region" description="Helical" evidence="7">
    <location>
        <begin position="84"/>
        <end position="109"/>
    </location>
</feature>
<comment type="subcellular location">
    <subcellularLocation>
        <location evidence="1">Cell membrane</location>
        <topology evidence="1">Multi-pass membrane protein</topology>
    </subcellularLocation>
</comment>
<evidence type="ECO:0000256" key="5">
    <source>
        <dbReference type="ARBA" id="ARBA00022989"/>
    </source>
</evidence>
<feature type="transmembrane region" description="Helical" evidence="7">
    <location>
        <begin position="162"/>
        <end position="184"/>
    </location>
</feature>
<keyword evidence="5 7" id="KW-1133">Transmembrane helix</keyword>
<sequence>MIFLKQRTRTYAWLFGVNLFISAFTFGGGYIVVPMVRRYFVQKKRCFTEEELMSMAAIAQSSPGAIAINLSALAGYQVAGLGGVLVSCVAAILPPLLILGAVSAFYKVFIANAVVAAVLKGMEAGVAALMVDLIVDMCAMIVKEKSAFLTAMIPVAFLANFVFQIGAVYILLACCLLCIARAVWKRRGVQ</sequence>
<dbReference type="RefSeq" id="WP_021658958.1">
    <property type="nucleotide sequence ID" value="NZ_WWVY01000005.1"/>
</dbReference>